<organism evidence="1 2">
    <name type="scientific">Botrimarina hoheduenensis</name>
    <dbReference type="NCBI Taxonomy" id="2528000"/>
    <lineage>
        <taxon>Bacteria</taxon>
        <taxon>Pseudomonadati</taxon>
        <taxon>Planctomycetota</taxon>
        <taxon>Planctomycetia</taxon>
        <taxon>Pirellulales</taxon>
        <taxon>Lacipirellulaceae</taxon>
        <taxon>Botrimarina</taxon>
    </lineage>
</organism>
<dbReference type="EMBL" id="SJPH01000004">
    <property type="protein sequence ID" value="TWT43481.1"/>
    <property type="molecule type" value="Genomic_DNA"/>
</dbReference>
<name>A0A5C5W0H9_9BACT</name>
<reference evidence="1 2" key="1">
    <citation type="submission" date="2019-02" db="EMBL/GenBank/DDBJ databases">
        <title>Deep-cultivation of Planctomycetes and their phenomic and genomic characterization uncovers novel biology.</title>
        <authorList>
            <person name="Wiegand S."/>
            <person name="Jogler M."/>
            <person name="Boedeker C."/>
            <person name="Pinto D."/>
            <person name="Vollmers J."/>
            <person name="Rivas-Marin E."/>
            <person name="Kohn T."/>
            <person name="Peeters S.H."/>
            <person name="Heuer A."/>
            <person name="Rast P."/>
            <person name="Oberbeckmann S."/>
            <person name="Bunk B."/>
            <person name="Jeske O."/>
            <person name="Meyerdierks A."/>
            <person name="Storesund J.E."/>
            <person name="Kallscheuer N."/>
            <person name="Luecker S."/>
            <person name="Lage O.M."/>
            <person name="Pohl T."/>
            <person name="Merkel B.J."/>
            <person name="Hornburger P."/>
            <person name="Mueller R.-W."/>
            <person name="Bruemmer F."/>
            <person name="Labrenz M."/>
            <person name="Spormann A.M."/>
            <person name="Op Den Camp H."/>
            <person name="Overmann J."/>
            <person name="Amann R."/>
            <person name="Jetten M.S.M."/>
            <person name="Mascher T."/>
            <person name="Medema M.H."/>
            <person name="Devos D.P."/>
            <person name="Kaster A.-K."/>
            <person name="Ovreas L."/>
            <person name="Rohde M."/>
            <person name="Galperin M.Y."/>
            <person name="Jogler C."/>
        </authorList>
    </citation>
    <scope>NUCLEOTIDE SEQUENCE [LARGE SCALE GENOMIC DNA]</scope>
    <source>
        <strain evidence="1 2">Pla111</strain>
    </source>
</reference>
<evidence type="ECO:0000313" key="1">
    <source>
        <dbReference type="EMBL" id="TWT43481.1"/>
    </source>
</evidence>
<sequence>MPNNEPTSLTLDFQDAGGLSVPTPLPEAVEAAIFSDQSRGSPTPEEIAAIVREHLYDLVDLSLRIAGYEVAMKSGLHPLTGRPSRTDKGRQANRHRATELWKEATCLRLAQYDVYDRAFGIPARRRFQAVVEKLADPAAEKAPPVQRDLF</sequence>
<comment type="caution">
    <text evidence="1">The sequence shown here is derived from an EMBL/GenBank/DDBJ whole genome shotgun (WGS) entry which is preliminary data.</text>
</comment>
<gene>
    <name evidence="1" type="ORF">Pla111_24320</name>
</gene>
<proteinExistence type="predicted"/>
<protein>
    <submittedName>
        <fullName evidence="1">Uncharacterized protein</fullName>
    </submittedName>
</protein>
<accession>A0A5C5W0H9</accession>
<dbReference type="RefSeq" id="WP_146574622.1">
    <property type="nucleotide sequence ID" value="NZ_SJPH01000004.1"/>
</dbReference>
<dbReference type="AlphaFoldDB" id="A0A5C5W0H9"/>
<evidence type="ECO:0000313" key="2">
    <source>
        <dbReference type="Proteomes" id="UP000318995"/>
    </source>
</evidence>
<keyword evidence="2" id="KW-1185">Reference proteome</keyword>
<dbReference type="Proteomes" id="UP000318995">
    <property type="component" value="Unassembled WGS sequence"/>
</dbReference>